<protein>
    <submittedName>
        <fullName evidence="1">Uncharacterized protein</fullName>
    </submittedName>
</protein>
<name>A0A979FZB6_CHIPD</name>
<proteinExistence type="predicted"/>
<gene>
    <name evidence="1" type="ordered locus">Cpin_0447</name>
</gene>
<organism evidence="1 2">
    <name type="scientific">Chitinophaga pinensis (strain ATCC 43595 / DSM 2588 / LMG 13176 / NBRC 15968 / NCIMB 11800 / UQM 2034)</name>
    <dbReference type="NCBI Taxonomy" id="485918"/>
    <lineage>
        <taxon>Bacteria</taxon>
        <taxon>Pseudomonadati</taxon>
        <taxon>Bacteroidota</taxon>
        <taxon>Chitinophagia</taxon>
        <taxon>Chitinophagales</taxon>
        <taxon>Chitinophagaceae</taxon>
        <taxon>Chitinophaga</taxon>
    </lineage>
</organism>
<dbReference type="EMBL" id="CP001699">
    <property type="protein sequence ID" value="ACU57945.1"/>
    <property type="molecule type" value="Genomic_DNA"/>
</dbReference>
<reference evidence="2" key="1">
    <citation type="submission" date="2009-08" db="EMBL/GenBank/DDBJ databases">
        <title>The complete genome of Chitinophaga pinensis DSM 2588.</title>
        <authorList>
            <consortium name="US DOE Joint Genome Institute (JGI-PGF)"/>
            <person name="Lucas S."/>
            <person name="Copeland A."/>
            <person name="Lapidus A."/>
            <person name="Glavina del Rio T."/>
            <person name="Dalin E."/>
            <person name="Tice H."/>
            <person name="Bruce D."/>
            <person name="Goodwin L."/>
            <person name="Pitluck S."/>
            <person name="Kyrpides N."/>
            <person name="Mavromatis K."/>
            <person name="Ivanova N."/>
            <person name="Mikhailova N."/>
            <person name="Sims D."/>
            <person name="Meinche L."/>
            <person name="Brettin T."/>
            <person name="Detter J.C."/>
            <person name="Han C."/>
            <person name="Larimer F."/>
            <person name="Land M."/>
            <person name="Hauser L."/>
            <person name="Markowitz V."/>
            <person name="Cheng J.-F."/>
            <person name="Hugenholtz P."/>
            <person name="Woyke T."/>
            <person name="Wu D."/>
            <person name="Spring S."/>
            <person name="Klenk H.-P."/>
            <person name="Eisen J.A."/>
        </authorList>
    </citation>
    <scope>NUCLEOTIDE SEQUENCE [LARGE SCALE GENOMIC DNA]</scope>
    <source>
        <strain evidence="2">ATCC 43595 / DSM 2588 / LMG 13176 / NBRC 15968 / NCIMB 11800 / UQM 2034</strain>
    </source>
</reference>
<dbReference type="Proteomes" id="UP000002215">
    <property type="component" value="Chromosome"/>
</dbReference>
<accession>A0A979FZB6</accession>
<sequence>MGLELTLLLENPYLPMKGKVWPAKNSYEVDKIYQVKLKPLDIPEFKPLTRSSDKKSH</sequence>
<dbReference type="KEGG" id="cpi:Cpin_0447"/>
<evidence type="ECO:0000313" key="1">
    <source>
        <dbReference type="EMBL" id="ACU57945.1"/>
    </source>
</evidence>
<reference evidence="1 2" key="2">
    <citation type="journal article" date="2010" name="Stand. Genomic Sci.">
        <title>Complete genome sequence of Chitinophaga pinensis type strain (UQM 2034).</title>
        <authorList>
            <person name="Glavina Del Rio T."/>
            <person name="Abt B."/>
            <person name="Spring S."/>
            <person name="Lapidus A."/>
            <person name="Nolan M."/>
            <person name="Tice H."/>
            <person name="Copeland A."/>
            <person name="Cheng J.F."/>
            <person name="Chen F."/>
            <person name="Bruce D."/>
            <person name="Goodwin L."/>
            <person name="Pitluck S."/>
            <person name="Ivanova N."/>
            <person name="Mavromatis K."/>
            <person name="Mikhailova N."/>
            <person name="Pati A."/>
            <person name="Chen A."/>
            <person name="Palaniappan K."/>
            <person name="Land M."/>
            <person name="Hauser L."/>
            <person name="Chang Y.J."/>
            <person name="Jeffries C.D."/>
            <person name="Chain P."/>
            <person name="Saunders E."/>
            <person name="Detter J.C."/>
            <person name="Brettin T."/>
            <person name="Rohde M."/>
            <person name="Goker M."/>
            <person name="Bristow J."/>
            <person name="Eisen J.A."/>
            <person name="Markowitz V."/>
            <person name="Hugenholtz P."/>
            <person name="Kyrpides N.C."/>
            <person name="Klenk H.P."/>
            <person name="Lucas S."/>
        </authorList>
    </citation>
    <scope>NUCLEOTIDE SEQUENCE [LARGE SCALE GENOMIC DNA]</scope>
    <source>
        <strain evidence="2">ATCC 43595 / DSM 2588 / LMG 13176 / NBRC 15968 / NCIMB 11800 / UQM 2034</strain>
    </source>
</reference>
<dbReference type="AlphaFoldDB" id="A0A979FZB6"/>
<evidence type="ECO:0000313" key="2">
    <source>
        <dbReference type="Proteomes" id="UP000002215"/>
    </source>
</evidence>